<protein>
    <recommendedName>
        <fullName evidence="3">KTSC domain-containing protein</fullName>
    </recommendedName>
</protein>
<dbReference type="Proteomes" id="UP000257004">
    <property type="component" value="Unassembled WGS sequence"/>
</dbReference>
<organism evidence="1 2">
    <name type="scientific">Flavobacterium cutihirudinis</name>
    <dbReference type="NCBI Taxonomy" id="1265740"/>
    <lineage>
        <taxon>Bacteria</taxon>
        <taxon>Pseudomonadati</taxon>
        <taxon>Bacteroidota</taxon>
        <taxon>Flavobacteriia</taxon>
        <taxon>Flavobacteriales</taxon>
        <taxon>Flavobacteriaceae</taxon>
        <taxon>Flavobacterium</taxon>
    </lineage>
</organism>
<accession>A0A3D9FUT9</accession>
<name>A0A3D9FUT9_9FLAO</name>
<proteinExistence type="predicted"/>
<sequence length="78" mass="9014">MQLNLTPMERYANRSRQSGVSAYEIGINYILVKFSSGDVYQYSYRKAGQYHVDNMKRLATQGSGLNSYINTNVKFKYD</sequence>
<evidence type="ECO:0000313" key="1">
    <source>
        <dbReference type="EMBL" id="RED23709.1"/>
    </source>
</evidence>
<keyword evidence="2" id="KW-1185">Reference proteome</keyword>
<reference evidence="1 2" key="1">
    <citation type="submission" date="2018-07" db="EMBL/GenBank/DDBJ databases">
        <title>Genomic Encyclopedia of Archaeal and Bacterial Type Strains, Phase II (KMG-II): from individual species to whole genera.</title>
        <authorList>
            <person name="Goeker M."/>
        </authorList>
    </citation>
    <scope>NUCLEOTIDE SEQUENCE [LARGE SCALE GENOMIC DNA]</scope>
    <source>
        <strain evidence="1 2">DSM 25795</strain>
    </source>
</reference>
<evidence type="ECO:0008006" key="3">
    <source>
        <dbReference type="Google" id="ProtNLM"/>
    </source>
</evidence>
<gene>
    <name evidence="1" type="ORF">BD847_2773</name>
</gene>
<evidence type="ECO:0000313" key="2">
    <source>
        <dbReference type="Proteomes" id="UP000257004"/>
    </source>
</evidence>
<comment type="caution">
    <text evidence="1">The sequence shown here is derived from an EMBL/GenBank/DDBJ whole genome shotgun (WGS) entry which is preliminary data.</text>
</comment>
<dbReference type="EMBL" id="QRDQ01000009">
    <property type="protein sequence ID" value="RED23709.1"/>
    <property type="molecule type" value="Genomic_DNA"/>
</dbReference>
<dbReference type="AlphaFoldDB" id="A0A3D9FUT9"/>